<gene>
    <name evidence="2" type="ORF">ACJMK2_043449</name>
</gene>
<feature type="region of interest" description="Disordered" evidence="1">
    <location>
        <begin position="510"/>
        <end position="560"/>
    </location>
</feature>
<keyword evidence="3" id="KW-1185">Reference proteome</keyword>
<feature type="region of interest" description="Disordered" evidence="1">
    <location>
        <begin position="337"/>
        <end position="365"/>
    </location>
</feature>
<feature type="region of interest" description="Disordered" evidence="1">
    <location>
        <begin position="588"/>
        <end position="636"/>
    </location>
</feature>
<evidence type="ECO:0000313" key="2">
    <source>
        <dbReference type="EMBL" id="KAL3866117.1"/>
    </source>
</evidence>
<feature type="compositionally biased region" description="Polar residues" evidence="1">
    <location>
        <begin position="152"/>
        <end position="170"/>
    </location>
</feature>
<feature type="compositionally biased region" description="Basic and acidic residues" evidence="1">
    <location>
        <begin position="527"/>
        <end position="543"/>
    </location>
</feature>
<feature type="region of interest" description="Disordered" evidence="1">
    <location>
        <begin position="997"/>
        <end position="1038"/>
    </location>
</feature>
<feature type="region of interest" description="Disordered" evidence="1">
    <location>
        <begin position="861"/>
        <end position="894"/>
    </location>
</feature>
<name>A0ABD3VWX6_SINWO</name>
<feature type="compositionally biased region" description="Polar residues" evidence="1">
    <location>
        <begin position="1074"/>
        <end position="1096"/>
    </location>
</feature>
<feature type="compositionally biased region" description="Low complexity" evidence="1">
    <location>
        <begin position="355"/>
        <end position="365"/>
    </location>
</feature>
<feature type="region of interest" description="Disordered" evidence="1">
    <location>
        <begin position="1060"/>
        <end position="1108"/>
    </location>
</feature>
<sequence>MDTVSRFDLASFVAVMNMLKYNSMDKPELYRTLLAVLCDYDSDDEQSKERTHRYIQLLVTDTVLAECLICYLPNNEDPLFLGKPRLPPKSHSKKSKHRRNEARRHREAISVRQKRIEHTKHISPFQTASPIQSSPAAKQSSPSQSFPAANCASPSQSLPAAKRTSPSQSLPAAKCASPSQSLPAAKRASPSQSLPAAKRASPSQSLPASKCASPSQSLPASKCASPSQSLSAAKHASPSQSLPAAKHASPTQSLPAVKHASPTQSLHATKHHHQQQQSQQHQEKIKEEKIKASIFWPEEGNHLQKTLPSSKIEKANNDQPAEGKHLLKLLSTSKADNSSVQAVSTSTDYKSKGHSSTTSVVTASPSLPVSSTSALNIPTCHMKTVFDDNPFLGGQPVLSQFPGASPSFTVPGHNQLFPSLFPTSPFPFIRQMTPGFFPPGFPTFFPVTSPHLITFQGMSNFRSVGSAVMGNTTETSFPSINTDPRVTEGKHTNRVSDMVINAKRNSTLPTVTSKKKTHCRTEMATPARDEMKMSSTREKKDQDDLGDESPGPTKKVKLEQSQTDLIEKSILELADSVFSVDENYGIPGINDGGSRGINDRGSRGVTKSLESEMDGSGSKTGGGDTSGTEQRPVSVPLPLTNSSIKITTDITNSSSNSIQTTEDVVSLAVNSTQNVEECKKKKENSKQSLVAQTHTARNVIKEGESKINLDTSCQTFSYEFKPSMDQKARKTAGVKKNRNITGNVHIESTSVTMSDVAQGIHTSKTRTVDKNKPPDFILGHMHGKDQMTSFSLPVNHTSMDFLLQKPGVRFVACKSLHNTLLLNSKNQSTCDKQDTWSSLNMGTKQSSMNVETVKSSARVETQHSSSTLDAIKSPKPIPQSKDLTEPPCFQSHNKDIMKEPNLGCDLRSNSRLASVETFQSCQNFGSHNLSTFPYSQKITLPDGKASTMIFHGEQRDRRSVETVHKFMQNSRKSSSASLNQTISEVAKMIRARKDMQKELEEPLPKSADTSVDHNDIPAVPSKPGRVSPAVASQMEAKKKTRQKVSFFSLKKKPMITTLVPNQEPFPERNMANKFKSSPVNGSSPSNKESKQLQASPNEIDIEQAKFTF</sequence>
<feature type="compositionally biased region" description="Low complexity" evidence="1">
    <location>
        <begin position="128"/>
        <end position="149"/>
    </location>
</feature>
<feature type="compositionally biased region" description="Polar residues" evidence="1">
    <location>
        <begin position="201"/>
        <end position="242"/>
    </location>
</feature>
<feature type="compositionally biased region" description="Polar residues" evidence="1">
    <location>
        <begin position="337"/>
        <end position="348"/>
    </location>
</feature>
<comment type="caution">
    <text evidence="2">The sequence shown here is derived from an EMBL/GenBank/DDBJ whole genome shotgun (WGS) entry which is preliminary data.</text>
</comment>
<dbReference type="EMBL" id="JBJQND010000009">
    <property type="protein sequence ID" value="KAL3866117.1"/>
    <property type="molecule type" value="Genomic_DNA"/>
</dbReference>
<protein>
    <submittedName>
        <fullName evidence="2">Uncharacterized protein</fullName>
    </submittedName>
</protein>
<feature type="compositionally biased region" description="Basic residues" evidence="1">
    <location>
        <begin position="86"/>
        <end position="113"/>
    </location>
</feature>
<dbReference type="Proteomes" id="UP001634394">
    <property type="component" value="Unassembled WGS sequence"/>
</dbReference>
<accession>A0ABD3VWX6</accession>
<dbReference type="AlphaFoldDB" id="A0ABD3VWX6"/>
<evidence type="ECO:0000313" key="3">
    <source>
        <dbReference type="Proteomes" id="UP001634394"/>
    </source>
</evidence>
<evidence type="ECO:0000256" key="1">
    <source>
        <dbReference type="SAM" id="MobiDB-lite"/>
    </source>
</evidence>
<organism evidence="2 3">
    <name type="scientific">Sinanodonta woodiana</name>
    <name type="common">Chinese pond mussel</name>
    <name type="synonym">Anodonta woodiana</name>
    <dbReference type="NCBI Taxonomy" id="1069815"/>
    <lineage>
        <taxon>Eukaryota</taxon>
        <taxon>Metazoa</taxon>
        <taxon>Spiralia</taxon>
        <taxon>Lophotrochozoa</taxon>
        <taxon>Mollusca</taxon>
        <taxon>Bivalvia</taxon>
        <taxon>Autobranchia</taxon>
        <taxon>Heteroconchia</taxon>
        <taxon>Palaeoheterodonta</taxon>
        <taxon>Unionida</taxon>
        <taxon>Unionoidea</taxon>
        <taxon>Unionidae</taxon>
        <taxon>Unioninae</taxon>
        <taxon>Sinanodonta</taxon>
    </lineage>
</organism>
<feature type="region of interest" description="Disordered" evidence="1">
    <location>
        <begin position="81"/>
        <end position="286"/>
    </location>
</feature>
<proteinExistence type="predicted"/>
<reference evidence="2 3" key="1">
    <citation type="submission" date="2024-11" db="EMBL/GenBank/DDBJ databases">
        <title>Chromosome-level genome assembly of the freshwater bivalve Anodonta woodiana.</title>
        <authorList>
            <person name="Chen X."/>
        </authorList>
    </citation>
    <scope>NUCLEOTIDE SEQUENCE [LARGE SCALE GENOMIC DNA]</scope>
    <source>
        <strain evidence="2">MN2024</strain>
        <tissue evidence="2">Gills</tissue>
    </source>
</reference>